<dbReference type="AlphaFoldDB" id="A0A6H0FWD0"/>
<name>A0A6H0FWD0_ACIPI</name>
<protein>
    <submittedName>
        <fullName evidence="1">Uncharacterized protein</fullName>
    </submittedName>
</protein>
<accession>A0A6H0FWD0</accession>
<sequence>MENINFDYRLKTLYDDKVDKSIVGLKEKNRKNDFLKDIKEDSGNQTNENLSTQNNHIQKQNMNFSEIYNFGKTAVNHLSYLNKTENIQPYQNYNSLLDHYTDSSYELFENIENNIASKNLRAGQHERKIDFVSKNEDRLMVNHISKLNASIKQTTFASAIFFKKNILLTNSEAFIRDYDGDHTELLENIKRQLPDNIDRIWLNGKLIWSKT</sequence>
<reference evidence="1 2" key="1">
    <citation type="submission" date="2020-03" db="EMBL/GenBank/DDBJ databases">
        <authorList>
            <person name="Zhang L."/>
            <person name="Han X."/>
            <person name="Chen Y."/>
            <person name="Yu Y."/>
        </authorList>
    </citation>
    <scope>NUCLEOTIDE SEQUENCE [LARGE SCALE GENOMIC DNA]</scope>
    <source>
        <strain evidence="1 2">A1254</strain>
    </source>
</reference>
<dbReference type="Proteomes" id="UP000501692">
    <property type="component" value="Chromosome"/>
</dbReference>
<proteinExistence type="predicted"/>
<evidence type="ECO:0000313" key="2">
    <source>
        <dbReference type="Proteomes" id="UP000501692"/>
    </source>
</evidence>
<evidence type="ECO:0000313" key="1">
    <source>
        <dbReference type="EMBL" id="QIT18628.1"/>
    </source>
</evidence>
<gene>
    <name evidence="1" type="ORF">G8E09_13365</name>
</gene>
<organism evidence="1 2">
    <name type="scientific">Acinetobacter pittii</name>
    <name type="common">Acinetobacter genomosp. 3</name>
    <dbReference type="NCBI Taxonomy" id="48296"/>
    <lineage>
        <taxon>Bacteria</taxon>
        <taxon>Pseudomonadati</taxon>
        <taxon>Pseudomonadota</taxon>
        <taxon>Gammaproteobacteria</taxon>
        <taxon>Moraxellales</taxon>
        <taxon>Moraxellaceae</taxon>
        <taxon>Acinetobacter</taxon>
        <taxon>Acinetobacter calcoaceticus/baumannii complex</taxon>
    </lineage>
</organism>
<dbReference type="EMBL" id="CP049806">
    <property type="protein sequence ID" value="QIT18628.1"/>
    <property type="molecule type" value="Genomic_DNA"/>
</dbReference>
<dbReference type="RefSeq" id="WP_167563931.1">
    <property type="nucleotide sequence ID" value="NZ_CP049806.1"/>
</dbReference>